<proteinExistence type="predicted"/>
<accession>A0A843WE44</accession>
<name>A0A843WE44_COLES</name>
<dbReference type="PANTHER" id="PTHR47926">
    <property type="entry name" value="PENTATRICOPEPTIDE REPEAT-CONTAINING PROTEIN"/>
    <property type="match status" value="1"/>
</dbReference>
<dbReference type="GO" id="GO:0009451">
    <property type="term" value="P:RNA modification"/>
    <property type="evidence" value="ECO:0007669"/>
    <property type="project" value="InterPro"/>
</dbReference>
<dbReference type="Gene3D" id="1.25.40.10">
    <property type="entry name" value="Tetratricopeptide repeat domain"/>
    <property type="match status" value="1"/>
</dbReference>
<evidence type="ECO:0000313" key="2">
    <source>
        <dbReference type="EMBL" id="MQM09613.1"/>
    </source>
</evidence>
<gene>
    <name evidence="2" type="ORF">Taro_042481</name>
</gene>
<dbReference type="InterPro" id="IPR032867">
    <property type="entry name" value="DYW_dom"/>
</dbReference>
<keyword evidence="3" id="KW-1185">Reference proteome</keyword>
<dbReference type="InterPro" id="IPR046960">
    <property type="entry name" value="PPR_At4g14850-like_plant"/>
</dbReference>
<sequence>MALFLDKSTMLNCVVDILGRAGQLDRARRFIEEMPIDPDAMLWRTLLSACRVHKNIEIVKEPDRSWIEVENSLHAFFVGDRLHLLASDIYKFLEHLNDKATEIGYKQDKEGFLHDTEQEQKDPTVYIHSEKLAVTFGLISLSPEIPIRVIKNLRVCNDCHTWMKFVSRIMDRPIVVGDSYRFHHV</sequence>
<dbReference type="InterPro" id="IPR011990">
    <property type="entry name" value="TPR-like_helical_dom_sf"/>
</dbReference>
<feature type="domain" description="DYW" evidence="1">
    <location>
        <begin position="104"/>
        <end position="184"/>
    </location>
</feature>
<evidence type="ECO:0000259" key="1">
    <source>
        <dbReference type="Pfam" id="PF14432"/>
    </source>
</evidence>
<dbReference type="Proteomes" id="UP000652761">
    <property type="component" value="Unassembled WGS sequence"/>
</dbReference>
<dbReference type="EMBL" id="NMUH01004426">
    <property type="protein sequence ID" value="MQM09613.1"/>
    <property type="molecule type" value="Genomic_DNA"/>
</dbReference>
<dbReference type="AlphaFoldDB" id="A0A843WE44"/>
<organism evidence="2 3">
    <name type="scientific">Colocasia esculenta</name>
    <name type="common">Wild taro</name>
    <name type="synonym">Arum esculentum</name>
    <dbReference type="NCBI Taxonomy" id="4460"/>
    <lineage>
        <taxon>Eukaryota</taxon>
        <taxon>Viridiplantae</taxon>
        <taxon>Streptophyta</taxon>
        <taxon>Embryophyta</taxon>
        <taxon>Tracheophyta</taxon>
        <taxon>Spermatophyta</taxon>
        <taxon>Magnoliopsida</taxon>
        <taxon>Liliopsida</taxon>
        <taxon>Araceae</taxon>
        <taxon>Aroideae</taxon>
        <taxon>Colocasieae</taxon>
        <taxon>Colocasia</taxon>
    </lineage>
</organism>
<dbReference type="Pfam" id="PF14432">
    <property type="entry name" value="DYW_deaminase"/>
    <property type="match status" value="1"/>
</dbReference>
<dbReference type="OrthoDB" id="665793at2759"/>
<dbReference type="GO" id="GO:0003723">
    <property type="term" value="F:RNA binding"/>
    <property type="evidence" value="ECO:0007669"/>
    <property type="project" value="InterPro"/>
</dbReference>
<protein>
    <recommendedName>
        <fullName evidence="1">DYW domain-containing protein</fullName>
    </recommendedName>
</protein>
<evidence type="ECO:0000313" key="3">
    <source>
        <dbReference type="Proteomes" id="UP000652761"/>
    </source>
</evidence>
<dbReference type="GO" id="GO:0008270">
    <property type="term" value="F:zinc ion binding"/>
    <property type="evidence" value="ECO:0007669"/>
    <property type="project" value="InterPro"/>
</dbReference>
<reference evidence="2" key="1">
    <citation type="submission" date="2017-07" db="EMBL/GenBank/DDBJ databases">
        <title>Taro Niue Genome Assembly and Annotation.</title>
        <authorList>
            <person name="Atibalentja N."/>
            <person name="Keating K."/>
            <person name="Fields C.J."/>
        </authorList>
    </citation>
    <scope>NUCLEOTIDE SEQUENCE</scope>
    <source>
        <strain evidence="2">Niue_2</strain>
        <tissue evidence="2">Leaf</tissue>
    </source>
</reference>
<comment type="caution">
    <text evidence="2">The sequence shown here is derived from an EMBL/GenBank/DDBJ whole genome shotgun (WGS) entry which is preliminary data.</text>
</comment>